<keyword evidence="10" id="KW-1185">Reference proteome</keyword>
<dbReference type="PRINTS" id="PR00344">
    <property type="entry name" value="BCTRLSENSOR"/>
</dbReference>
<dbReference type="Gene3D" id="1.10.287.130">
    <property type="match status" value="1"/>
</dbReference>
<evidence type="ECO:0000256" key="3">
    <source>
        <dbReference type="ARBA" id="ARBA00022553"/>
    </source>
</evidence>
<dbReference type="SUPFAM" id="SSF47384">
    <property type="entry name" value="Homodimeric domain of signal transducing histidine kinase"/>
    <property type="match status" value="1"/>
</dbReference>
<dbReference type="Gene3D" id="3.40.50.2300">
    <property type="match status" value="1"/>
</dbReference>
<dbReference type="CDD" id="cd00130">
    <property type="entry name" value="PAS"/>
    <property type="match status" value="2"/>
</dbReference>
<dbReference type="OrthoDB" id="9796100at2"/>
<dbReference type="CDD" id="cd00082">
    <property type="entry name" value="HisKA"/>
    <property type="match status" value="1"/>
</dbReference>
<dbReference type="InterPro" id="IPR004358">
    <property type="entry name" value="Sig_transdc_His_kin-like_C"/>
</dbReference>
<dbReference type="Proteomes" id="UP000036449">
    <property type="component" value="Unassembled WGS sequence"/>
</dbReference>
<proteinExistence type="predicted"/>
<dbReference type="SMART" id="SM00448">
    <property type="entry name" value="REC"/>
    <property type="match status" value="1"/>
</dbReference>
<dbReference type="EMBL" id="LABZ01000165">
    <property type="protein sequence ID" value="KMO35430.1"/>
    <property type="molecule type" value="Genomic_DNA"/>
</dbReference>
<dbReference type="SUPFAM" id="SSF55785">
    <property type="entry name" value="PYP-like sensor domain (PAS domain)"/>
    <property type="match status" value="3"/>
</dbReference>
<feature type="coiled-coil region" evidence="5">
    <location>
        <begin position="428"/>
        <end position="455"/>
    </location>
</feature>
<organism evidence="9 10">
    <name type="scientific">Methylobacterium tarhaniae</name>
    <dbReference type="NCBI Taxonomy" id="1187852"/>
    <lineage>
        <taxon>Bacteria</taxon>
        <taxon>Pseudomonadati</taxon>
        <taxon>Pseudomonadota</taxon>
        <taxon>Alphaproteobacteria</taxon>
        <taxon>Hyphomicrobiales</taxon>
        <taxon>Methylobacteriaceae</taxon>
        <taxon>Methylobacterium</taxon>
    </lineage>
</organism>
<protein>
    <recommendedName>
        <fullName evidence="2">histidine kinase</fullName>
        <ecNumber evidence="2">2.7.13.3</ecNumber>
    </recommendedName>
</protein>
<feature type="domain" description="Histidine kinase" evidence="6">
    <location>
        <begin position="463"/>
        <end position="684"/>
    </location>
</feature>
<dbReference type="AlphaFoldDB" id="A0A0J6SJG8"/>
<dbReference type="Gene3D" id="3.30.450.20">
    <property type="entry name" value="PAS domain"/>
    <property type="match status" value="3"/>
</dbReference>
<dbReference type="InterPro" id="IPR036890">
    <property type="entry name" value="HATPase_C_sf"/>
</dbReference>
<dbReference type="SMART" id="SM00086">
    <property type="entry name" value="PAC"/>
    <property type="match status" value="2"/>
</dbReference>
<dbReference type="InterPro" id="IPR013656">
    <property type="entry name" value="PAS_4"/>
</dbReference>
<dbReference type="InterPro" id="IPR003594">
    <property type="entry name" value="HATPase_dom"/>
</dbReference>
<dbReference type="SMART" id="SM00388">
    <property type="entry name" value="HisKA"/>
    <property type="match status" value="1"/>
</dbReference>
<evidence type="ECO:0000256" key="4">
    <source>
        <dbReference type="PROSITE-ProRule" id="PRU00169"/>
    </source>
</evidence>
<keyword evidence="5" id="KW-0175">Coiled coil</keyword>
<dbReference type="Pfam" id="PF02518">
    <property type="entry name" value="HATPase_c"/>
    <property type="match status" value="1"/>
</dbReference>
<reference evidence="9 10" key="1">
    <citation type="submission" date="2015-03" db="EMBL/GenBank/DDBJ databases">
        <title>Genome sequencing of Methylobacterium tarhaniae DSM 25844.</title>
        <authorList>
            <person name="Chaudhry V."/>
            <person name="Patil P.B."/>
        </authorList>
    </citation>
    <scope>NUCLEOTIDE SEQUENCE [LARGE SCALE GENOMIC DNA]</scope>
    <source>
        <strain evidence="9 10">DSM 25844</strain>
    </source>
</reference>
<comment type="catalytic activity">
    <reaction evidence="1">
        <text>ATP + protein L-histidine = ADP + protein N-phospho-L-histidine.</text>
        <dbReference type="EC" id="2.7.13.3"/>
    </reaction>
</comment>
<evidence type="ECO:0000256" key="1">
    <source>
        <dbReference type="ARBA" id="ARBA00000085"/>
    </source>
</evidence>
<dbReference type="PROSITE" id="PS50112">
    <property type="entry name" value="PAS"/>
    <property type="match status" value="2"/>
</dbReference>
<dbReference type="InterPro" id="IPR000014">
    <property type="entry name" value="PAS"/>
</dbReference>
<dbReference type="RefSeq" id="WP_048453026.1">
    <property type="nucleotide sequence ID" value="NZ_LABZ01000165.1"/>
</dbReference>
<dbReference type="Pfam" id="PF00072">
    <property type="entry name" value="Response_reg"/>
    <property type="match status" value="1"/>
</dbReference>
<dbReference type="SUPFAM" id="SSF52172">
    <property type="entry name" value="CheY-like"/>
    <property type="match status" value="1"/>
</dbReference>
<dbReference type="InterPro" id="IPR035965">
    <property type="entry name" value="PAS-like_dom_sf"/>
</dbReference>
<evidence type="ECO:0000259" key="6">
    <source>
        <dbReference type="PROSITE" id="PS50109"/>
    </source>
</evidence>
<evidence type="ECO:0000256" key="2">
    <source>
        <dbReference type="ARBA" id="ARBA00012438"/>
    </source>
</evidence>
<evidence type="ECO:0000256" key="5">
    <source>
        <dbReference type="SAM" id="Coils"/>
    </source>
</evidence>
<dbReference type="InterPro" id="IPR001789">
    <property type="entry name" value="Sig_transdc_resp-reg_receiver"/>
</dbReference>
<evidence type="ECO:0000259" key="8">
    <source>
        <dbReference type="PROSITE" id="PS50112"/>
    </source>
</evidence>
<dbReference type="NCBIfam" id="TIGR00229">
    <property type="entry name" value="sensory_box"/>
    <property type="match status" value="3"/>
</dbReference>
<dbReference type="GO" id="GO:0000155">
    <property type="term" value="F:phosphorelay sensor kinase activity"/>
    <property type="evidence" value="ECO:0007669"/>
    <property type="project" value="InterPro"/>
</dbReference>
<dbReference type="SMART" id="SM00091">
    <property type="entry name" value="PAS"/>
    <property type="match status" value="3"/>
</dbReference>
<dbReference type="PROSITE" id="PS50109">
    <property type="entry name" value="HIS_KIN"/>
    <property type="match status" value="1"/>
</dbReference>
<gene>
    <name evidence="9" type="ORF">VQ03_21970</name>
</gene>
<dbReference type="InterPro" id="IPR001610">
    <property type="entry name" value="PAC"/>
</dbReference>
<dbReference type="InterPro" id="IPR003661">
    <property type="entry name" value="HisK_dim/P_dom"/>
</dbReference>
<dbReference type="SUPFAM" id="SSF55874">
    <property type="entry name" value="ATPase domain of HSP90 chaperone/DNA topoisomerase II/histidine kinase"/>
    <property type="match status" value="1"/>
</dbReference>
<name>A0A0J6SJG8_9HYPH</name>
<dbReference type="Pfam" id="PF00512">
    <property type="entry name" value="HisKA"/>
    <property type="match status" value="1"/>
</dbReference>
<feature type="domain" description="Response regulatory" evidence="7">
    <location>
        <begin position="707"/>
        <end position="819"/>
    </location>
</feature>
<dbReference type="InterPro" id="IPR036097">
    <property type="entry name" value="HisK_dim/P_sf"/>
</dbReference>
<dbReference type="SMART" id="SM00387">
    <property type="entry name" value="HATPase_c"/>
    <property type="match status" value="1"/>
</dbReference>
<evidence type="ECO:0000313" key="10">
    <source>
        <dbReference type="Proteomes" id="UP000036449"/>
    </source>
</evidence>
<dbReference type="Pfam" id="PF13426">
    <property type="entry name" value="PAS_9"/>
    <property type="match status" value="1"/>
</dbReference>
<dbReference type="PATRIC" id="fig|1187852.3.peg.1901"/>
<evidence type="ECO:0000313" key="9">
    <source>
        <dbReference type="EMBL" id="KMO35430.1"/>
    </source>
</evidence>
<dbReference type="PROSITE" id="PS50110">
    <property type="entry name" value="RESPONSE_REGULATORY"/>
    <property type="match status" value="1"/>
</dbReference>
<dbReference type="EC" id="2.7.13.3" evidence="2"/>
<feature type="domain" description="PAS" evidence="8">
    <location>
        <begin position="62"/>
        <end position="104"/>
    </location>
</feature>
<keyword evidence="3 4" id="KW-0597">Phosphoprotein</keyword>
<dbReference type="PANTHER" id="PTHR43065">
    <property type="entry name" value="SENSOR HISTIDINE KINASE"/>
    <property type="match status" value="1"/>
</dbReference>
<evidence type="ECO:0000259" key="7">
    <source>
        <dbReference type="PROSITE" id="PS50110"/>
    </source>
</evidence>
<sequence>MADPGHVPDLVAENARLRAALAASERARAAAEAALHLARGDEQATAALPAARRRAVEGGFLVDPRLRTALDIETVGAIVFDMAGRVLEANDTFLAMSGYDRDDLERGLLSGRTLVPPEWQAVSRRVIAELQAWGRSDSTEREYLRKDGSRFWGLCAATLLDDGTGFEFIIDITGRRQAEEALRCSEARYRTLFEAIDAGFCIIALRFSEDGRAEDYRFLEVNPAFARHTGLEDAAGRWMRGLAPGHEQHWYDIYGRVALTGESVRFVQPARSLGERWYEVHAFRVDAPEARHVAILFNDITAQRRLEEALRGLNETLERQVAARTAERDRIWQVSRDMLGVAGADGVWLSVNPAWTAILGWQPEEVVGRTSSWLEHPDDQDRTRTEIRRLGSGEPTLSFENRFRTRDGAYRTLSWRAVPFEGNLYCVARDVTEQRERAQRLLQAEEALRQSQKMEAVGQLTGGVAHDFNNLLTIIRSSVDFLRRPELPEARKRRYLDAVSDTVDRAAKLTGQLLAFARRQALAPEVFDVVARLQGVADMLDTVTGARIRVVTKSPDRPCFVRADLSQFETALINMAVNARDAMDGEGTLTLCVACGAEKPEIRGHAAAKGPFAAISLTDTGTGMSPAVIDKIFEPFFTTKEVGKGTGLGLSQVFGFAKQSGGDVDVTSRPGEGSTFVLYLPEVAAPAAPARPAPPDEGLAPARAGQRVLLVEDNVGVGRFAAQILDDLGYVTTWVTNAEAALDVLARDAGYDAVFSDVVMPGMGGIELAKLLRRRHPGLPVLLTSGYSHVLAQEGSHGVPLLHKPYSAEQLSRMLASAIGQRRARAPAG</sequence>
<dbReference type="InterPro" id="IPR011006">
    <property type="entry name" value="CheY-like_superfamily"/>
</dbReference>
<accession>A0A0J6SJG8</accession>
<feature type="modified residue" description="4-aspartylphosphate" evidence="4">
    <location>
        <position position="757"/>
    </location>
</feature>
<dbReference type="Gene3D" id="3.30.565.10">
    <property type="entry name" value="Histidine kinase-like ATPase, C-terminal domain"/>
    <property type="match status" value="1"/>
</dbReference>
<dbReference type="PANTHER" id="PTHR43065:SF49">
    <property type="entry name" value="HISTIDINE KINASE"/>
    <property type="match status" value="1"/>
</dbReference>
<dbReference type="Pfam" id="PF13188">
    <property type="entry name" value="PAS_8"/>
    <property type="match status" value="1"/>
</dbReference>
<dbReference type="Pfam" id="PF08448">
    <property type="entry name" value="PAS_4"/>
    <property type="match status" value="1"/>
</dbReference>
<comment type="caution">
    <text evidence="9">The sequence shown here is derived from an EMBL/GenBank/DDBJ whole genome shotgun (WGS) entry which is preliminary data.</text>
</comment>
<dbReference type="InterPro" id="IPR005467">
    <property type="entry name" value="His_kinase_dom"/>
</dbReference>
<feature type="domain" description="PAS" evidence="8">
    <location>
        <begin position="341"/>
        <end position="394"/>
    </location>
</feature>